<evidence type="ECO:0000313" key="5">
    <source>
        <dbReference type="Proteomes" id="UP000516421"/>
    </source>
</evidence>
<dbReference type="Gene3D" id="3.40.50.720">
    <property type="entry name" value="NAD(P)-binding Rossmann-like Domain"/>
    <property type="match status" value="1"/>
</dbReference>
<gene>
    <name evidence="4" type="ORF">IDM48_10705</name>
</gene>
<dbReference type="InterPro" id="IPR013549">
    <property type="entry name" value="DUF1731"/>
</dbReference>
<protein>
    <submittedName>
        <fullName evidence="4">TIGR01777 family protein</fullName>
    </submittedName>
</protein>
<evidence type="ECO:0000259" key="2">
    <source>
        <dbReference type="Pfam" id="PF01370"/>
    </source>
</evidence>
<organism evidence="4 5">
    <name type="scientific">Rothia amarae</name>
    <dbReference type="NCBI Taxonomy" id="169480"/>
    <lineage>
        <taxon>Bacteria</taxon>
        <taxon>Bacillati</taxon>
        <taxon>Actinomycetota</taxon>
        <taxon>Actinomycetes</taxon>
        <taxon>Micrococcales</taxon>
        <taxon>Micrococcaceae</taxon>
        <taxon>Rothia</taxon>
    </lineage>
</organism>
<dbReference type="EMBL" id="CP061538">
    <property type="protein sequence ID" value="QNV39801.1"/>
    <property type="molecule type" value="Genomic_DNA"/>
</dbReference>
<dbReference type="Pfam" id="PF01370">
    <property type="entry name" value="Epimerase"/>
    <property type="match status" value="1"/>
</dbReference>
<dbReference type="PANTHER" id="PTHR11092:SF0">
    <property type="entry name" value="EPIMERASE FAMILY PROTEIN SDR39U1"/>
    <property type="match status" value="1"/>
</dbReference>
<dbReference type="Proteomes" id="UP000516421">
    <property type="component" value="Chromosome"/>
</dbReference>
<evidence type="ECO:0000313" key="4">
    <source>
        <dbReference type="EMBL" id="QNV39801.1"/>
    </source>
</evidence>
<dbReference type="InterPro" id="IPR023393">
    <property type="entry name" value="START-like_dom_sf"/>
</dbReference>
<evidence type="ECO:0000256" key="1">
    <source>
        <dbReference type="ARBA" id="ARBA00009353"/>
    </source>
</evidence>
<feature type="domain" description="DUF1731" evidence="3">
    <location>
        <begin position="437"/>
        <end position="484"/>
    </location>
</feature>
<dbReference type="PANTHER" id="PTHR11092">
    <property type="entry name" value="SUGAR NUCLEOTIDE EPIMERASE RELATED"/>
    <property type="match status" value="1"/>
</dbReference>
<dbReference type="RefSeq" id="WP_190617383.1">
    <property type="nucleotide sequence ID" value="NZ_BAAAHX010000006.1"/>
</dbReference>
<dbReference type="Gene3D" id="3.30.530.20">
    <property type="match status" value="1"/>
</dbReference>
<dbReference type="Pfam" id="PF08338">
    <property type="entry name" value="DUF1731"/>
    <property type="match status" value="1"/>
</dbReference>
<dbReference type="KEGG" id="rama:IDM48_10705"/>
<comment type="similarity">
    <text evidence="1">Belongs to the NAD(P)-dependent epimerase/dehydratase family. SDR39U1 subfamily.</text>
</comment>
<dbReference type="NCBIfam" id="TIGR01777">
    <property type="entry name" value="yfcH"/>
    <property type="match status" value="1"/>
</dbReference>
<sequence>MTQYSHLSTVNFPLETVLQWHRRPGALTRLTPHWAGSVEKEAQSLEPGNTSVVQAAVPGTRGLLTQKWVSEQTALSEDSFADRMVSGPLKSWEHTHDFLTTSNQTIIRDTVDFEALPHAQNTPVSPALKTLPRSVAHRATSLLGTALKKTEPLAQRRITNFVEAMFNERNRRLEADLLFHDRYDSEPQTVVISGASGMVGTQVRALLTGGGHTVRTLVRQEPSSPNEFAWDPDQGTIDLAAFDGADAVIHLGGASINTRFTEKNKKKILESRQKSTTLLAETLAKLAPTGGPRAFICASAIGYYGSSRAGELLREESAAGDDFLAEVCQVWEAACEPARASGIRVVNVRTGVVQSALGGALRLQLPLFLTGTGGAVGKGENMQSWVSLDDIAGIYVHAVLTDSLEGPVNAVAPTPVTAKKLAKTVGQAVHRPVVLPIPRLGPQLLLKKQGADELALADQNVSCSKLEQSGYTFFETDLLTALRHELG</sequence>
<dbReference type="SUPFAM" id="SSF55961">
    <property type="entry name" value="Bet v1-like"/>
    <property type="match status" value="1"/>
</dbReference>
<accession>A0A7H2BJF5</accession>
<keyword evidence="5" id="KW-1185">Reference proteome</keyword>
<evidence type="ECO:0000259" key="3">
    <source>
        <dbReference type="Pfam" id="PF08338"/>
    </source>
</evidence>
<name>A0A7H2BJF5_9MICC</name>
<dbReference type="InterPro" id="IPR001509">
    <property type="entry name" value="Epimerase_deHydtase"/>
</dbReference>
<dbReference type="AlphaFoldDB" id="A0A7H2BJF5"/>
<dbReference type="SUPFAM" id="SSF51735">
    <property type="entry name" value="NAD(P)-binding Rossmann-fold domains"/>
    <property type="match status" value="1"/>
</dbReference>
<reference evidence="4 5" key="1">
    <citation type="submission" date="2020-09" db="EMBL/GenBank/DDBJ databases">
        <title>Investigation of environmental microbe.</title>
        <authorList>
            <person name="Ou Y."/>
            <person name="Kang Q."/>
        </authorList>
    </citation>
    <scope>NUCLEOTIDE SEQUENCE [LARGE SCALE GENOMIC DNA]</scope>
    <source>
        <strain evidence="4 5">KJZ-9</strain>
    </source>
</reference>
<proteinExistence type="inferred from homology"/>
<dbReference type="InterPro" id="IPR010099">
    <property type="entry name" value="SDR39U1"/>
</dbReference>
<dbReference type="CDD" id="cd07820">
    <property type="entry name" value="SRPBCC_3"/>
    <property type="match status" value="1"/>
</dbReference>
<dbReference type="InterPro" id="IPR036291">
    <property type="entry name" value="NAD(P)-bd_dom_sf"/>
</dbReference>
<feature type="domain" description="NAD-dependent epimerase/dehydratase" evidence="2">
    <location>
        <begin position="190"/>
        <end position="399"/>
    </location>
</feature>